<dbReference type="PANTHER" id="PTHR33835:SF1">
    <property type="entry name" value="METALLO-BETA-LACTAMASE DOMAIN-CONTAINING PROTEIN"/>
    <property type="match status" value="1"/>
</dbReference>
<keyword evidence="2" id="KW-1185">Reference proteome</keyword>
<dbReference type="OrthoDB" id="421671at2759"/>
<dbReference type="EMBL" id="NPIC01000001">
    <property type="protein sequence ID" value="RDL41537.1"/>
    <property type="molecule type" value="Genomic_DNA"/>
</dbReference>
<dbReference type="RefSeq" id="XP_031874193.1">
    <property type="nucleotide sequence ID" value="XM_032010139.1"/>
</dbReference>
<evidence type="ECO:0000313" key="2">
    <source>
        <dbReference type="Proteomes" id="UP000254866"/>
    </source>
</evidence>
<evidence type="ECO:0008006" key="3">
    <source>
        <dbReference type="Google" id="ProtNLM"/>
    </source>
</evidence>
<dbReference type="Pfam" id="PF14234">
    <property type="entry name" value="DUF4336"/>
    <property type="match status" value="1"/>
</dbReference>
<organism evidence="1 2">
    <name type="scientific">Venustampulla echinocandica</name>
    <dbReference type="NCBI Taxonomy" id="2656787"/>
    <lineage>
        <taxon>Eukaryota</taxon>
        <taxon>Fungi</taxon>
        <taxon>Dikarya</taxon>
        <taxon>Ascomycota</taxon>
        <taxon>Pezizomycotina</taxon>
        <taxon>Leotiomycetes</taxon>
        <taxon>Helotiales</taxon>
        <taxon>Pleuroascaceae</taxon>
        <taxon>Venustampulla</taxon>
    </lineage>
</organism>
<dbReference type="GeneID" id="43594365"/>
<evidence type="ECO:0000313" key="1">
    <source>
        <dbReference type="EMBL" id="RDL41537.1"/>
    </source>
</evidence>
<comment type="caution">
    <text evidence="1">The sequence shown here is derived from an EMBL/GenBank/DDBJ whole genome shotgun (WGS) entry which is preliminary data.</text>
</comment>
<dbReference type="AlphaFoldDB" id="A0A370U185"/>
<dbReference type="Proteomes" id="UP000254866">
    <property type="component" value="Unassembled WGS sequence"/>
</dbReference>
<accession>A0A370U185</accession>
<dbReference type="STRING" id="2656787.A0A370U185"/>
<sequence>MSSKLVPQNPEEVMVIRELVPNVTTLSVPFLRFGRIKFGGRATIVKLSTGSLAVFSPVALTPTVKSHLDSLGNQVSYIAAPDLEHHIFLSQWAAAYPSAHIIAPEGLAEKREKMNATDKSVTILPFKTIFRAENKHNIKVSEEFDAEFEYEYVEAHPNKELVFNHKPSKTLIEADLLFNLPATEQYSRTDINPTTGLWTRLFLGLQNTEGDALWQKRALFYLGSRRDRPSFDASMRRINEWKFENLVPCHGDSLVGDGKTVFEKVMQWHLQGKK</sequence>
<reference evidence="1 2" key="1">
    <citation type="journal article" date="2018" name="IMA Fungus">
        <title>IMA Genome-F 9: Draft genome sequence of Annulohypoxylon stygium, Aspergillus mulundensis, Berkeleyomyces basicola (syn. Thielaviopsis basicola), Ceratocystis smalleyi, two Cercospora beticola strains, Coleophoma cylindrospora, Fusarium fracticaudum, Phialophora cf. hyalina, and Morchella septimelata.</title>
        <authorList>
            <person name="Wingfield B.D."/>
            <person name="Bills G.F."/>
            <person name="Dong Y."/>
            <person name="Huang W."/>
            <person name="Nel W.J."/>
            <person name="Swalarsk-Parry B.S."/>
            <person name="Vaghefi N."/>
            <person name="Wilken P.M."/>
            <person name="An Z."/>
            <person name="de Beer Z.W."/>
            <person name="De Vos L."/>
            <person name="Chen L."/>
            <person name="Duong T.A."/>
            <person name="Gao Y."/>
            <person name="Hammerbacher A."/>
            <person name="Kikkert J.R."/>
            <person name="Li Y."/>
            <person name="Li H."/>
            <person name="Li K."/>
            <person name="Li Q."/>
            <person name="Liu X."/>
            <person name="Ma X."/>
            <person name="Naidoo K."/>
            <person name="Pethybridge S.J."/>
            <person name="Sun J."/>
            <person name="Steenkamp E.T."/>
            <person name="van der Nest M.A."/>
            <person name="van Wyk S."/>
            <person name="Wingfield M.J."/>
            <person name="Xiong C."/>
            <person name="Yue Q."/>
            <person name="Zhang X."/>
        </authorList>
    </citation>
    <scope>NUCLEOTIDE SEQUENCE [LARGE SCALE GENOMIC DNA]</scope>
    <source>
        <strain evidence="1 2">BP 5553</strain>
    </source>
</reference>
<dbReference type="InterPro" id="IPR036866">
    <property type="entry name" value="RibonucZ/Hydroxyglut_hydro"/>
</dbReference>
<dbReference type="PANTHER" id="PTHR33835">
    <property type="entry name" value="YALI0C07656P"/>
    <property type="match status" value="1"/>
</dbReference>
<gene>
    <name evidence="1" type="ORF">BP5553_01516</name>
</gene>
<dbReference type="InterPro" id="IPR025638">
    <property type="entry name" value="DUF4336"/>
</dbReference>
<protein>
    <recommendedName>
        <fullName evidence="3">Metallo-beta-lactamase domain-containing protein</fullName>
    </recommendedName>
</protein>
<dbReference type="SUPFAM" id="SSF56281">
    <property type="entry name" value="Metallo-hydrolase/oxidoreductase"/>
    <property type="match status" value="1"/>
</dbReference>
<name>A0A370U185_9HELO</name>
<proteinExistence type="predicted"/>